<dbReference type="EMBL" id="VSSQ01017265">
    <property type="protein sequence ID" value="MPM59384.1"/>
    <property type="molecule type" value="Genomic_DNA"/>
</dbReference>
<name>A0A645BCE9_9ZZZZ</name>
<comment type="caution">
    <text evidence="1">The sequence shown here is derived from an EMBL/GenBank/DDBJ whole genome shotgun (WGS) entry which is preliminary data.</text>
</comment>
<proteinExistence type="predicted"/>
<protein>
    <submittedName>
        <fullName evidence="1">Uncharacterized protein</fullName>
    </submittedName>
</protein>
<accession>A0A645BCE9</accession>
<sequence length="75" mass="8132">MQRSPGEQPGLRFVLPSCSAPLFTASANEKQQIIRGIAVLYCNFKNGAGAPRKQVANGFAAQPRGSIKEYHSEKL</sequence>
<evidence type="ECO:0000313" key="1">
    <source>
        <dbReference type="EMBL" id="MPM59384.1"/>
    </source>
</evidence>
<gene>
    <name evidence="1" type="ORF">SDC9_106226</name>
</gene>
<dbReference type="AlphaFoldDB" id="A0A645BCE9"/>
<organism evidence="1">
    <name type="scientific">bioreactor metagenome</name>
    <dbReference type="NCBI Taxonomy" id="1076179"/>
    <lineage>
        <taxon>unclassified sequences</taxon>
        <taxon>metagenomes</taxon>
        <taxon>ecological metagenomes</taxon>
    </lineage>
</organism>
<reference evidence="1" key="1">
    <citation type="submission" date="2019-08" db="EMBL/GenBank/DDBJ databases">
        <authorList>
            <person name="Kucharzyk K."/>
            <person name="Murdoch R.W."/>
            <person name="Higgins S."/>
            <person name="Loffler F."/>
        </authorList>
    </citation>
    <scope>NUCLEOTIDE SEQUENCE</scope>
</reference>